<evidence type="ECO:0000256" key="9">
    <source>
        <dbReference type="ARBA" id="ARBA00048679"/>
    </source>
</evidence>
<feature type="region of interest" description="Disordered" evidence="11">
    <location>
        <begin position="468"/>
        <end position="497"/>
    </location>
</feature>
<keyword evidence="4" id="KW-0808">Transferase</keyword>
<gene>
    <name evidence="13" type="ORF">BB560_005529</name>
</gene>
<dbReference type="InterPro" id="IPR011009">
    <property type="entry name" value="Kinase-like_dom_sf"/>
</dbReference>
<feature type="region of interest" description="Disordered" evidence="11">
    <location>
        <begin position="93"/>
        <end position="145"/>
    </location>
</feature>
<feature type="compositionally biased region" description="Polar residues" evidence="11">
    <location>
        <begin position="93"/>
        <end position="102"/>
    </location>
</feature>
<dbReference type="PANTHER" id="PTHR24356">
    <property type="entry name" value="SERINE/THREONINE-PROTEIN KINASE"/>
    <property type="match status" value="1"/>
</dbReference>
<keyword evidence="6" id="KW-0418">Kinase</keyword>
<evidence type="ECO:0000256" key="4">
    <source>
        <dbReference type="ARBA" id="ARBA00022679"/>
    </source>
</evidence>
<sequence>MSNKSNMSDSYLTPTSQNTRNRFIEPYEHADSATPTISKRKDSLSKSTKSTKSISSMNNERYKSVPSIPPPLPPISHKVTEALNIAANSFVSPYESPSSFPDPTTAEIPNPNTKPPPSTPSSRKGSTKPSTDKIESLSPTNYDSSARRKRVVSDFHYGRTLGEGSYSTVVEVTEISTEKVYAAKILDKKHIIKEKKTKYLNGFPDDFARFYIAEIITAVEYMHSVNIIHRDLKPENILLGDDMHILITDFGSAKILNESNPPDSEIKRNSFVGTAEYVSPELLSDKDSGKSSDIWAIGCILFQLLAGKPPFKGANEYQTFQKVLKAEYAFPEWFSSDARDLITKLLQLDPEKRIGCQKSGFFDIKSHPFFNGFDWSSIYTMTPPNLLEMFSDSSSAEKINAISDDSFQDYPTGFVSYSSERSTSTEIPLDSQVYCPGRGDYNKNPGTNSNQDLADSGIFVKNNQTYYSRNKSESSANPRLNTKPSSSGSRVSSNNISEINSARKKPFIKKFSADEIYDLRIEDPISPLSKEEMAQQTNINMKSSKKSKFHHTHMDVLRNTDFSSNNFSSSTRRFANSDIIAYPANVSIGDMNGVSREYSHQSNDNLAIGHFPKQHPSNAGLKYGGPGINPQHAMYKRSIRTQRNHSNSRGSEFYDWFRSTFCFCC</sequence>
<dbReference type="EC" id="2.7.11.1" evidence="2"/>
<accession>A0A2T9Z435</accession>
<comment type="catalytic activity">
    <reaction evidence="8">
        <text>L-threonyl-[protein] + ATP = O-phospho-L-threonyl-[protein] + ADP + H(+)</text>
        <dbReference type="Rhea" id="RHEA:46608"/>
        <dbReference type="Rhea" id="RHEA-COMP:11060"/>
        <dbReference type="Rhea" id="RHEA-COMP:11605"/>
        <dbReference type="ChEBI" id="CHEBI:15378"/>
        <dbReference type="ChEBI" id="CHEBI:30013"/>
        <dbReference type="ChEBI" id="CHEBI:30616"/>
        <dbReference type="ChEBI" id="CHEBI:61977"/>
        <dbReference type="ChEBI" id="CHEBI:456216"/>
        <dbReference type="EC" id="2.7.11.1"/>
    </reaction>
</comment>
<feature type="compositionally biased region" description="Low complexity" evidence="11">
    <location>
        <begin position="45"/>
        <end position="56"/>
    </location>
</feature>
<feature type="domain" description="Protein kinase" evidence="12">
    <location>
        <begin position="79"/>
        <end position="370"/>
    </location>
</feature>
<dbReference type="OrthoDB" id="347657at2759"/>
<dbReference type="AlphaFoldDB" id="A0A2T9Z435"/>
<feature type="compositionally biased region" description="Polar residues" evidence="11">
    <location>
        <begin position="444"/>
        <end position="453"/>
    </location>
</feature>
<dbReference type="Pfam" id="PF00069">
    <property type="entry name" value="Pkinase"/>
    <property type="match status" value="1"/>
</dbReference>
<dbReference type="FunFam" id="1.10.510.10:FF:000534">
    <property type="entry name" value="Serine/threonine-protein kinase PKH2"/>
    <property type="match status" value="1"/>
</dbReference>
<dbReference type="InterPro" id="IPR039046">
    <property type="entry name" value="PDPK1"/>
</dbReference>
<dbReference type="PROSITE" id="PS50011">
    <property type="entry name" value="PROTEIN_KINASE_DOM"/>
    <property type="match status" value="1"/>
</dbReference>
<comment type="catalytic activity">
    <reaction evidence="9">
        <text>L-seryl-[protein] + ATP = O-phospho-L-seryl-[protein] + ADP + H(+)</text>
        <dbReference type="Rhea" id="RHEA:17989"/>
        <dbReference type="Rhea" id="RHEA-COMP:9863"/>
        <dbReference type="Rhea" id="RHEA-COMP:11604"/>
        <dbReference type="ChEBI" id="CHEBI:15378"/>
        <dbReference type="ChEBI" id="CHEBI:29999"/>
        <dbReference type="ChEBI" id="CHEBI:30616"/>
        <dbReference type="ChEBI" id="CHEBI:83421"/>
        <dbReference type="ChEBI" id="CHEBI:456216"/>
        <dbReference type="EC" id="2.7.11.1"/>
    </reaction>
</comment>
<dbReference type="Gene3D" id="3.30.200.20">
    <property type="entry name" value="Phosphorylase Kinase, domain 1"/>
    <property type="match status" value="1"/>
</dbReference>
<dbReference type="PROSITE" id="PS00108">
    <property type="entry name" value="PROTEIN_KINASE_ST"/>
    <property type="match status" value="1"/>
</dbReference>
<dbReference type="PANTHER" id="PTHR24356:SF163">
    <property type="entry name" value="3-PHOSPHOINOSITIDE-DEPENDENT PROTEIN KINASE 1-RELATED"/>
    <property type="match status" value="1"/>
</dbReference>
<dbReference type="GO" id="GO:0004674">
    <property type="term" value="F:protein serine/threonine kinase activity"/>
    <property type="evidence" value="ECO:0007669"/>
    <property type="project" value="UniProtKB-KW"/>
</dbReference>
<dbReference type="STRING" id="133381.A0A2T9Z435"/>
<organism evidence="13 14">
    <name type="scientific">Smittium megazygosporum</name>
    <dbReference type="NCBI Taxonomy" id="133381"/>
    <lineage>
        <taxon>Eukaryota</taxon>
        <taxon>Fungi</taxon>
        <taxon>Fungi incertae sedis</taxon>
        <taxon>Zoopagomycota</taxon>
        <taxon>Kickxellomycotina</taxon>
        <taxon>Harpellomycetes</taxon>
        <taxon>Harpellales</taxon>
        <taxon>Legeriomycetaceae</taxon>
        <taxon>Smittium</taxon>
    </lineage>
</organism>
<evidence type="ECO:0000256" key="5">
    <source>
        <dbReference type="ARBA" id="ARBA00022741"/>
    </source>
</evidence>
<comment type="similarity">
    <text evidence="1">Belongs to the protein kinase superfamily. AGC Ser/Thr protein kinase family. PDPK1 subfamily.</text>
</comment>
<dbReference type="SMART" id="SM00220">
    <property type="entry name" value="S_TKc"/>
    <property type="match status" value="1"/>
</dbReference>
<comment type="caution">
    <text evidence="13">The sequence shown here is derived from an EMBL/GenBank/DDBJ whole genome shotgun (WGS) entry which is preliminary data.</text>
</comment>
<keyword evidence="14" id="KW-1185">Reference proteome</keyword>
<dbReference type="Proteomes" id="UP000245609">
    <property type="component" value="Unassembled WGS sequence"/>
</dbReference>
<evidence type="ECO:0000256" key="10">
    <source>
        <dbReference type="PROSITE-ProRule" id="PRU10141"/>
    </source>
</evidence>
<feature type="region of interest" description="Disordered" evidence="11">
    <location>
        <begin position="428"/>
        <end position="455"/>
    </location>
</feature>
<feature type="region of interest" description="Disordered" evidence="11">
    <location>
        <begin position="1"/>
        <end position="73"/>
    </location>
</feature>
<keyword evidence="3" id="KW-0723">Serine/threonine-protein kinase</keyword>
<dbReference type="PROSITE" id="PS00107">
    <property type="entry name" value="PROTEIN_KINASE_ATP"/>
    <property type="match status" value="1"/>
</dbReference>
<feature type="binding site" evidence="10">
    <location>
        <position position="184"/>
    </location>
    <ligand>
        <name>ATP</name>
        <dbReference type="ChEBI" id="CHEBI:30616"/>
    </ligand>
</feature>
<feature type="compositionally biased region" description="Basic and acidic residues" evidence="11">
    <location>
        <begin position="22"/>
        <end position="31"/>
    </location>
</feature>
<dbReference type="CDD" id="cd05581">
    <property type="entry name" value="STKc_PDK1"/>
    <property type="match status" value="1"/>
</dbReference>
<evidence type="ECO:0000259" key="12">
    <source>
        <dbReference type="PROSITE" id="PS50011"/>
    </source>
</evidence>
<proteinExistence type="inferred from homology"/>
<dbReference type="SUPFAM" id="SSF56112">
    <property type="entry name" value="Protein kinase-like (PK-like)"/>
    <property type="match status" value="1"/>
</dbReference>
<name>A0A2T9Z435_9FUNG</name>
<reference evidence="13 14" key="1">
    <citation type="journal article" date="2018" name="MBio">
        <title>Comparative Genomics Reveals the Core Gene Toolbox for the Fungus-Insect Symbiosis.</title>
        <authorList>
            <person name="Wang Y."/>
            <person name="Stata M."/>
            <person name="Wang W."/>
            <person name="Stajich J.E."/>
            <person name="White M.M."/>
            <person name="Moncalvo J.M."/>
        </authorList>
    </citation>
    <scope>NUCLEOTIDE SEQUENCE [LARGE SCALE GENOMIC DNA]</scope>
    <source>
        <strain evidence="13 14">SC-DP-2</strain>
    </source>
</reference>
<dbReference type="GO" id="GO:0035556">
    <property type="term" value="P:intracellular signal transduction"/>
    <property type="evidence" value="ECO:0007669"/>
    <property type="project" value="TreeGrafter"/>
</dbReference>
<evidence type="ECO:0000313" key="13">
    <source>
        <dbReference type="EMBL" id="PVU99304.1"/>
    </source>
</evidence>
<protein>
    <recommendedName>
        <fullName evidence="2">non-specific serine/threonine protein kinase</fullName>
        <ecNumber evidence="2">2.7.11.1</ecNumber>
    </recommendedName>
</protein>
<dbReference type="GO" id="GO:0005524">
    <property type="term" value="F:ATP binding"/>
    <property type="evidence" value="ECO:0007669"/>
    <property type="project" value="UniProtKB-UniRule"/>
</dbReference>
<evidence type="ECO:0000256" key="8">
    <source>
        <dbReference type="ARBA" id="ARBA00047899"/>
    </source>
</evidence>
<evidence type="ECO:0000256" key="7">
    <source>
        <dbReference type="ARBA" id="ARBA00022840"/>
    </source>
</evidence>
<keyword evidence="7 10" id="KW-0067">ATP-binding</keyword>
<evidence type="ECO:0000313" key="14">
    <source>
        <dbReference type="Proteomes" id="UP000245609"/>
    </source>
</evidence>
<feature type="compositionally biased region" description="Polar residues" evidence="11">
    <location>
        <begin position="1"/>
        <end position="21"/>
    </location>
</feature>
<keyword evidence="5 10" id="KW-0547">Nucleotide-binding</keyword>
<evidence type="ECO:0000256" key="3">
    <source>
        <dbReference type="ARBA" id="ARBA00022527"/>
    </source>
</evidence>
<evidence type="ECO:0000256" key="11">
    <source>
        <dbReference type="SAM" id="MobiDB-lite"/>
    </source>
</evidence>
<dbReference type="EMBL" id="MBFS01002284">
    <property type="protein sequence ID" value="PVU99304.1"/>
    <property type="molecule type" value="Genomic_DNA"/>
</dbReference>
<evidence type="ECO:0000256" key="1">
    <source>
        <dbReference type="ARBA" id="ARBA00010006"/>
    </source>
</evidence>
<evidence type="ECO:0000256" key="2">
    <source>
        <dbReference type="ARBA" id="ARBA00012513"/>
    </source>
</evidence>
<dbReference type="InterPro" id="IPR008271">
    <property type="entry name" value="Ser/Thr_kinase_AS"/>
</dbReference>
<feature type="compositionally biased region" description="Polar residues" evidence="11">
    <location>
        <begin position="468"/>
        <end position="484"/>
    </location>
</feature>
<dbReference type="InterPro" id="IPR017441">
    <property type="entry name" value="Protein_kinase_ATP_BS"/>
</dbReference>
<evidence type="ECO:0000256" key="6">
    <source>
        <dbReference type="ARBA" id="ARBA00022777"/>
    </source>
</evidence>
<dbReference type="InterPro" id="IPR000719">
    <property type="entry name" value="Prot_kinase_dom"/>
</dbReference>
<dbReference type="InterPro" id="IPR050236">
    <property type="entry name" value="Ser_Thr_kinase_AGC"/>
</dbReference>
<dbReference type="Gene3D" id="1.10.510.10">
    <property type="entry name" value="Transferase(Phosphotransferase) domain 1"/>
    <property type="match status" value="1"/>
</dbReference>
<feature type="compositionally biased region" description="Low complexity" evidence="11">
    <location>
        <begin position="485"/>
        <end position="497"/>
    </location>
</feature>
<feature type="compositionally biased region" description="Low complexity" evidence="11">
    <location>
        <begin position="120"/>
        <end position="129"/>
    </location>
</feature>